<dbReference type="EMBL" id="LFWZ01000073">
    <property type="protein sequence ID" value="KON29199.1"/>
    <property type="molecule type" value="Genomic_DNA"/>
</dbReference>
<dbReference type="InterPro" id="IPR032686">
    <property type="entry name" value="PFO_beta_C"/>
</dbReference>
<gene>
    <name evidence="2" type="ORF">AC482_07130</name>
</gene>
<proteinExistence type="predicted"/>
<dbReference type="Proteomes" id="UP000037210">
    <property type="component" value="Unassembled WGS sequence"/>
</dbReference>
<sequence>DFYRARVYKLEEAGHDPADPRQAYDRAAEWEERIPIGVFYRVERPTYRENFPVLGKGPLARQRLDDIDISRLMKEFA</sequence>
<dbReference type="PATRIC" id="fig|1685127.3.peg.442"/>
<feature type="non-terminal residue" evidence="2">
    <location>
        <position position="1"/>
    </location>
</feature>
<reference evidence="2 3" key="1">
    <citation type="submission" date="2015-06" db="EMBL/GenBank/DDBJ databases">
        <title>New insights into the roles of widespread benthic archaea in carbon and nitrogen cycling.</title>
        <authorList>
            <person name="Lazar C.S."/>
            <person name="Baker B.J."/>
            <person name="Seitz K.W."/>
            <person name="Hyde A.S."/>
            <person name="Dick G.J."/>
            <person name="Hinrichs K.-U."/>
            <person name="Teske A.P."/>
        </authorList>
    </citation>
    <scope>NUCLEOTIDE SEQUENCE [LARGE SCALE GENOMIC DNA]</scope>
    <source>
        <strain evidence="2">DG-45</strain>
    </source>
</reference>
<evidence type="ECO:0000313" key="3">
    <source>
        <dbReference type="Proteomes" id="UP000037210"/>
    </source>
</evidence>
<evidence type="ECO:0000259" key="1">
    <source>
        <dbReference type="Pfam" id="PF12367"/>
    </source>
</evidence>
<evidence type="ECO:0000313" key="2">
    <source>
        <dbReference type="EMBL" id="KON29199.1"/>
    </source>
</evidence>
<dbReference type="AlphaFoldDB" id="A0A0M0BLC1"/>
<organism evidence="2 3">
    <name type="scientific">miscellaneous Crenarchaeota group-15 archaeon DG-45</name>
    <dbReference type="NCBI Taxonomy" id="1685127"/>
    <lineage>
        <taxon>Archaea</taxon>
        <taxon>Candidatus Bathyarchaeota</taxon>
        <taxon>MCG-15</taxon>
    </lineage>
</organism>
<feature type="domain" description="Pyruvate ferredoxin oxidoreductase beta subunit C-terminal" evidence="1">
    <location>
        <begin position="1"/>
        <end position="54"/>
    </location>
</feature>
<dbReference type="Pfam" id="PF12367">
    <property type="entry name" value="PFO_beta_C"/>
    <property type="match status" value="1"/>
</dbReference>
<accession>A0A0M0BLC1</accession>
<protein>
    <recommendedName>
        <fullName evidence="1">Pyruvate ferredoxin oxidoreductase beta subunit C-terminal domain-containing protein</fullName>
    </recommendedName>
</protein>
<comment type="caution">
    <text evidence="2">The sequence shown here is derived from an EMBL/GenBank/DDBJ whole genome shotgun (WGS) entry which is preliminary data.</text>
</comment>
<name>A0A0M0BLC1_9ARCH</name>